<sequence length="98" mass="11468">MNKGFYLVVKWPGWDCVLKETLALGLNALIGIAIAMFSFLWILTISPFDDPYLSQFEYQRLAEKEDLMLALWEWGGGIYFVLIFLLYLARVFIHKRKS</sequence>
<evidence type="ECO:0000313" key="3">
    <source>
        <dbReference type="Proteomes" id="UP000235330"/>
    </source>
</evidence>
<dbReference type="RefSeq" id="WP_102517213.1">
    <property type="nucleotide sequence ID" value="NZ_CAWNSM010000085.1"/>
</dbReference>
<name>A0A2N7F576_VIBSP</name>
<keyword evidence="1" id="KW-0472">Membrane</keyword>
<evidence type="ECO:0000256" key="1">
    <source>
        <dbReference type="SAM" id="Phobius"/>
    </source>
</evidence>
<dbReference type="Proteomes" id="UP000235330">
    <property type="component" value="Unassembled WGS sequence"/>
</dbReference>
<gene>
    <name evidence="2" type="ORF">BCU17_06410</name>
</gene>
<keyword evidence="1" id="KW-1133">Transmembrane helix</keyword>
<evidence type="ECO:0000313" key="2">
    <source>
        <dbReference type="EMBL" id="PMJ60782.1"/>
    </source>
</evidence>
<dbReference type="AlphaFoldDB" id="A0A2N7F576"/>
<reference evidence="3" key="1">
    <citation type="submission" date="2016-07" db="EMBL/GenBank/DDBJ databases">
        <title>Nontailed viruses are major unrecognized killers of bacteria in the ocean.</title>
        <authorList>
            <person name="Kauffman K."/>
            <person name="Hussain F."/>
            <person name="Yang J."/>
            <person name="Arevalo P."/>
            <person name="Brown J."/>
            <person name="Cutler M."/>
            <person name="Kelly L."/>
            <person name="Polz M.F."/>
        </authorList>
    </citation>
    <scope>NUCLEOTIDE SEQUENCE [LARGE SCALE GENOMIC DNA]</scope>
    <source>
        <strain evidence="3">10N.261.55.E11</strain>
    </source>
</reference>
<organism evidence="2 3">
    <name type="scientific">Vibrio splendidus</name>
    <dbReference type="NCBI Taxonomy" id="29497"/>
    <lineage>
        <taxon>Bacteria</taxon>
        <taxon>Pseudomonadati</taxon>
        <taxon>Pseudomonadota</taxon>
        <taxon>Gammaproteobacteria</taxon>
        <taxon>Vibrionales</taxon>
        <taxon>Vibrionaceae</taxon>
        <taxon>Vibrio</taxon>
    </lineage>
</organism>
<keyword evidence="1" id="KW-0812">Transmembrane</keyword>
<comment type="caution">
    <text evidence="2">The sequence shown here is derived from an EMBL/GenBank/DDBJ whole genome shotgun (WGS) entry which is preliminary data.</text>
</comment>
<feature type="transmembrane region" description="Helical" evidence="1">
    <location>
        <begin position="21"/>
        <end position="43"/>
    </location>
</feature>
<feature type="transmembrane region" description="Helical" evidence="1">
    <location>
        <begin position="74"/>
        <end position="93"/>
    </location>
</feature>
<proteinExistence type="predicted"/>
<dbReference type="EMBL" id="MCWU01000085">
    <property type="protein sequence ID" value="PMJ60782.1"/>
    <property type="molecule type" value="Genomic_DNA"/>
</dbReference>
<protein>
    <submittedName>
        <fullName evidence="2">Uncharacterized protein</fullName>
    </submittedName>
</protein>
<accession>A0A2N7F576</accession>